<keyword evidence="2" id="KW-1185">Reference proteome</keyword>
<proteinExistence type="predicted"/>
<accession>A0ABX5WPC6</accession>
<reference evidence="1 2" key="1">
    <citation type="submission" date="2019-06" db="EMBL/GenBank/DDBJ databases">
        <title>Complete genome of Shewanella marisflavi ECSMB14101, a mussel settlement-inducing bacterium isolated from East China Sea.</title>
        <authorList>
            <person name="Yang J."/>
            <person name="Liang X."/>
            <person name="Chang R."/>
            <person name="Peng L."/>
        </authorList>
    </citation>
    <scope>NUCLEOTIDE SEQUENCE [LARGE SCALE GENOMIC DNA]</scope>
    <source>
        <strain evidence="1 2">ECSMB14101</strain>
    </source>
</reference>
<protein>
    <submittedName>
        <fullName evidence="1">Uncharacterized protein</fullName>
    </submittedName>
</protein>
<evidence type="ECO:0000313" key="1">
    <source>
        <dbReference type="EMBL" id="QDF75996.1"/>
    </source>
</evidence>
<evidence type="ECO:0000313" key="2">
    <source>
        <dbReference type="Proteomes" id="UP000318758"/>
    </source>
</evidence>
<dbReference type="EMBL" id="CP041153">
    <property type="protein sequence ID" value="QDF75996.1"/>
    <property type="molecule type" value="Genomic_DNA"/>
</dbReference>
<organism evidence="1 2">
    <name type="scientific">Shewanella marisflavi</name>
    <dbReference type="NCBI Taxonomy" id="260364"/>
    <lineage>
        <taxon>Bacteria</taxon>
        <taxon>Pseudomonadati</taxon>
        <taxon>Pseudomonadota</taxon>
        <taxon>Gammaproteobacteria</taxon>
        <taxon>Alteromonadales</taxon>
        <taxon>Shewanellaceae</taxon>
        <taxon>Shewanella</taxon>
    </lineage>
</organism>
<gene>
    <name evidence="1" type="ORF">FGA12_13025</name>
</gene>
<name>A0ABX5WPC6_9GAMM</name>
<dbReference type="Proteomes" id="UP000318758">
    <property type="component" value="Chromosome"/>
</dbReference>
<dbReference type="RefSeq" id="WP_033538543.1">
    <property type="nucleotide sequence ID" value="NZ_CP041153.1"/>
</dbReference>
<sequence length="299" mass="33749">MSKLFKLKNYFTVEEAAKHLSNLIEETVLLADLYRLVLDKHLIMSVRFNNQVYAQAGHYVCNQDDHSNALVFDKLVHVLDGVWDLAMIGTESQEIETLYQEEVGGPGPMYPEVNGFCLKRAEVIYKLQKSLHLEGNRYNFNALESRRDNLLKSKGLNIDDLGESCNGLVFDCFSSIELDEFMSINEALMQGEDGNYIKNDDYLALEDVGYQFVIRTSEITRFAQSLEDAAHEKALTTNEKYSLLVLVAALCKEANVDYSQRGIATSLVAMTELIGAPITDDTVRKILKQIPQAIESRSK</sequence>